<comment type="caution">
    <text evidence="1">The sequence shown here is derived from an EMBL/GenBank/DDBJ whole genome shotgun (WGS) entry which is preliminary data.</text>
</comment>
<dbReference type="EMBL" id="JALNTZ010000010">
    <property type="protein sequence ID" value="KAJ3639584.1"/>
    <property type="molecule type" value="Genomic_DNA"/>
</dbReference>
<dbReference type="Proteomes" id="UP001168821">
    <property type="component" value="Unassembled WGS sequence"/>
</dbReference>
<proteinExistence type="predicted"/>
<gene>
    <name evidence="1" type="ORF">Zmor_002935</name>
</gene>
<dbReference type="Gene3D" id="3.60.10.10">
    <property type="entry name" value="Endonuclease/exonuclease/phosphatase"/>
    <property type="match status" value="1"/>
</dbReference>
<reference evidence="1" key="1">
    <citation type="journal article" date="2023" name="G3 (Bethesda)">
        <title>Whole genome assemblies of Zophobas morio and Tenebrio molitor.</title>
        <authorList>
            <person name="Kaur S."/>
            <person name="Stinson S.A."/>
            <person name="diCenzo G.C."/>
        </authorList>
    </citation>
    <scope>NUCLEOTIDE SEQUENCE</scope>
    <source>
        <strain evidence="1">QUZm001</strain>
    </source>
</reference>
<evidence type="ECO:0000313" key="2">
    <source>
        <dbReference type="Proteomes" id="UP001168821"/>
    </source>
</evidence>
<sequence>MFASKDMEILNKGNTPTFRRGDTISYIDVTAVTAGLARRVTRRKVYDDQENLSDHNNIEIEIRKEREYNIRKEQGRKWRASKKREKEFKKGISILIDEKKPKDTEKLMKITTTTCGKVLTKKTMGKKIAVCISGRKKHQGEKCIEKRRKMQRINAKAGTKPWGKGYQI</sequence>
<keyword evidence="2" id="KW-1185">Reference proteome</keyword>
<organism evidence="1 2">
    <name type="scientific">Zophobas morio</name>
    <dbReference type="NCBI Taxonomy" id="2755281"/>
    <lineage>
        <taxon>Eukaryota</taxon>
        <taxon>Metazoa</taxon>
        <taxon>Ecdysozoa</taxon>
        <taxon>Arthropoda</taxon>
        <taxon>Hexapoda</taxon>
        <taxon>Insecta</taxon>
        <taxon>Pterygota</taxon>
        <taxon>Neoptera</taxon>
        <taxon>Endopterygota</taxon>
        <taxon>Coleoptera</taxon>
        <taxon>Polyphaga</taxon>
        <taxon>Cucujiformia</taxon>
        <taxon>Tenebrionidae</taxon>
        <taxon>Zophobas</taxon>
    </lineage>
</organism>
<dbReference type="AlphaFoldDB" id="A0AA38HR67"/>
<name>A0AA38HR67_9CUCU</name>
<dbReference type="InterPro" id="IPR036691">
    <property type="entry name" value="Endo/exonu/phosph_ase_sf"/>
</dbReference>
<evidence type="ECO:0000313" key="1">
    <source>
        <dbReference type="EMBL" id="KAJ3639584.1"/>
    </source>
</evidence>
<evidence type="ECO:0008006" key="3">
    <source>
        <dbReference type="Google" id="ProtNLM"/>
    </source>
</evidence>
<accession>A0AA38HR67</accession>
<protein>
    <recommendedName>
        <fullName evidence="3">Endonuclease/exonuclease/phosphatase domain-containing protein</fullName>
    </recommendedName>
</protein>
<dbReference type="SUPFAM" id="SSF56219">
    <property type="entry name" value="DNase I-like"/>
    <property type="match status" value="1"/>
</dbReference>